<dbReference type="STRING" id="756272.Plabr_0098"/>
<dbReference type="PROSITE" id="PS50088">
    <property type="entry name" value="ANK_REPEAT"/>
    <property type="match status" value="2"/>
</dbReference>
<organism evidence="4 5">
    <name type="scientific">Rubinisphaera brasiliensis (strain ATCC 49424 / DSM 5305 / JCM 21570 / IAM 15109 / NBRC 103401 / IFAM 1448)</name>
    <name type="common">Planctomyces brasiliensis</name>
    <dbReference type="NCBI Taxonomy" id="756272"/>
    <lineage>
        <taxon>Bacteria</taxon>
        <taxon>Pseudomonadati</taxon>
        <taxon>Planctomycetota</taxon>
        <taxon>Planctomycetia</taxon>
        <taxon>Planctomycetales</taxon>
        <taxon>Planctomycetaceae</taxon>
        <taxon>Rubinisphaera</taxon>
    </lineage>
</organism>
<dbReference type="InterPro" id="IPR050776">
    <property type="entry name" value="Ank_Repeat/CDKN_Inhibitor"/>
</dbReference>
<accession>F0SMG6</accession>
<protein>
    <submittedName>
        <fullName evidence="4">Ankyrin</fullName>
    </submittedName>
</protein>
<dbReference type="InterPro" id="IPR002110">
    <property type="entry name" value="Ankyrin_rpt"/>
</dbReference>
<sequence>MPDVFQAVRREGHAALAAIESLADVNVVDDSGETLLHAAIVHANFDAAYELIRRGIDVNAQNKKGLTPLHYAAVYQHGEIAKSILQHGGDFQIVDEHENTPLWTATFHARGNYEVVQVLVANGASKVAYQKNKHDRSPVDFANTIGDNELQNILTANAKDNPEDTPPQ</sequence>
<dbReference type="SMART" id="SM00248">
    <property type="entry name" value="ANK"/>
    <property type="match status" value="3"/>
</dbReference>
<dbReference type="HOGENOM" id="CLU_000134_18_10_0"/>
<keyword evidence="5" id="KW-1185">Reference proteome</keyword>
<dbReference type="Pfam" id="PF12796">
    <property type="entry name" value="Ank_2"/>
    <property type="match status" value="1"/>
</dbReference>
<dbReference type="EMBL" id="CP002546">
    <property type="protein sequence ID" value="ADY57728.1"/>
    <property type="molecule type" value="Genomic_DNA"/>
</dbReference>
<dbReference type="Gene3D" id="1.25.40.20">
    <property type="entry name" value="Ankyrin repeat-containing domain"/>
    <property type="match status" value="1"/>
</dbReference>
<dbReference type="RefSeq" id="WP_013626472.1">
    <property type="nucleotide sequence ID" value="NC_015174.1"/>
</dbReference>
<dbReference type="PANTHER" id="PTHR24201">
    <property type="entry name" value="ANK_REP_REGION DOMAIN-CONTAINING PROTEIN"/>
    <property type="match status" value="1"/>
</dbReference>
<dbReference type="AlphaFoldDB" id="F0SMG6"/>
<keyword evidence="1" id="KW-0677">Repeat</keyword>
<dbReference type="InterPro" id="IPR036770">
    <property type="entry name" value="Ankyrin_rpt-contain_sf"/>
</dbReference>
<evidence type="ECO:0000256" key="2">
    <source>
        <dbReference type="ARBA" id="ARBA00023043"/>
    </source>
</evidence>
<evidence type="ECO:0000256" key="1">
    <source>
        <dbReference type="ARBA" id="ARBA00022737"/>
    </source>
</evidence>
<proteinExistence type="predicted"/>
<dbReference type="KEGG" id="pbs:Plabr_0098"/>
<feature type="repeat" description="ANK" evidence="3">
    <location>
        <begin position="64"/>
        <end position="96"/>
    </location>
</feature>
<evidence type="ECO:0000256" key="3">
    <source>
        <dbReference type="PROSITE-ProRule" id="PRU00023"/>
    </source>
</evidence>
<name>F0SMG6_RUBBR</name>
<keyword evidence="2 3" id="KW-0040">ANK repeat</keyword>
<dbReference type="eggNOG" id="COG0666">
    <property type="taxonomic scope" value="Bacteria"/>
</dbReference>
<feature type="repeat" description="ANK" evidence="3">
    <location>
        <begin position="31"/>
        <end position="63"/>
    </location>
</feature>
<gene>
    <name evidence="4" type="ordered locus">Plabr_0098</name>
</gene>
<evidence type="ECO:0000313" key="5">
    <source>
        <dbReference type="Proteomes" id="UP000006860"/>
    </source>
</evidence>
<dbReference type="SUPFAM" id="SSF48403">
    <property type="entry name" value="Ankyrin repeat"/>
    <property type="match status" value="1"/>
</dbReference>
<evidence type="ECO:0000313" key="4">
    <source>
        <dbReference type="EMBL" id="ADY57728.1"/>
    </source>
</evidence>
<reference evidence="5" key="1">
    <citation type="submission" date="2011-02" db="EMBL/GenBank/DDBJ databases">
        <title>The complete genome of Planctomyces brasiliensis DSM 5305.</title>
        <authorList>
            <person name="Lucas S."/>
            <person name="Copeland A."/>
            <person name="Lapidus A."/>
            <person name="Bruce D."/>
            <person name="Goodwin L."/>
            <person name="Pitluck S."/>
            <person name="Kyrpides N."/>
            <person name="Mavromatis K."/>
            <person name="Pagani I."/>
            <person name="Ivanova N."/>
            <person name="Ovchinnikova G."/>
            <person name="Lu M."/>
            <person name="Detter J.C."/>
            <person name="Han C."/>
            <person name="Land M."/>
            <person name="Hauser L."/>
            <person name="Markowitz V."/>
            <person name="Cheng J.-F."/>
            <person name="Hugenholtz P."/>
            <person name="Woyke T."/>
            <person name="Wu D."/>
            <person name="Tindall B."/>
            <person name="Pomrenke H.G."/>
            <person name="Brambilla E."/>
            <person name="Klenk H.-P."/>
            <person name="Eisen J.A."/>
        </authorList>
    </citation>
    <scope>NUCLEOTIDE SEQUENCE [LARGE SCALE GENOMIC DNA]</scope>
    <source>
        <strain evidence="5">ATCC 49424 / DSM 5305 / JCM 21570 / NBRC 103401 / IFAM 1448</strain>
    </source>
</reference>
<dbReference type="Proteomes" id="UP000006860">
    <property type="component" value="Chromosome"/>
</dbReference>
<dbReference type="PROSITE" id="PS50297">
    <property type="entry name" value="ANK_REP_REGION"/>
    <property type="match status" value="2"/>
</dbReference>
<dbReference type="OrthoDB" id="211931at2"/>